<dbReference type="Pfam" id="PF21822">
    <property type="entry name" value="Phage_TAC_15"/>
    <property type="match status" value="1"/>
</dbReference>
<dbReference type="EMBL" id="BK015306">
    <property type="protein sequence ID" value="DAE00625.1"/>
    <property type="molecule type" value="Genomic_DNA"/>
</dbReference>
<protein>
    <submittedName>
        <fullName evidence="1">Tail assembly chaperone protein</fullName>
    </submittedName>
</protein>
<accession>A0A8S5P2H6</accession>
<reference evidence="1" key="1">
    <citation type="journal article" date="2021" name="Proc. Natl. Acad. Sci. U.S.A.">
        <title>A Catalog of Tens of Thousands of Viruses from Human Metagenomes Reveals Hidden Associations with Chronic Diseases.</title>
        <authorList>
            <person name="Tisza M.J."/>
            <person name="Buck C.B."/>
        </authorList>
    </citation>
    <scope>NUCLEOTIDE SEQUENCE</scope>
    <source>
        <strain evidence="1">CtakU3</strain>
    </source>
</reference>
<organism evidence="1">
    <name type="scientific">Myoviridae sp. ctakU3</name>
    <dbReference type="NCBI Taxonomy" id="2825135"/>
    <lineage>
        <taxon>Viruses</taxon>
        <taxon>Duplodnaviria</taxon>
        <taxon>Heunggongvirae</taxon>
        <taxon>Uroviricota</taxon>
        <taxon>Caudoviricetes</taxon>
    </lineage>
</organism>
<proteinExistence type="predicted"/>
<evidence type="ECO:0000313" key="1">
    <source>
        <dbReference type="EMBL" id="DAE00625.1"/>
    </source>
</evidence>
<dbReference type="InterPro" id="IPR049156">
    <property type="entry name" value="Phage_chap_TAC_15-like"/>
</dbReference>
<name>A0A8S5P2H6_9CAUD</name>
<sequence length="157" mass="17459">MKIEPETIVIGSREYRVGKLSLSDALHVARLIAPLAPSLFGEVLGHVAKLIEASKDENQVSPDEYVDEIKNLFLASEPTLYRLSMMARNDFESVVNTCLSCVEVKHDRGFGRLVVDGALMYDDLDIVSALKLVMHVLAREIRPIIAVFFNSNEEKAA</sequence>